<evidence type="ECO:0000313" key="2">
    <source>
        <dbReference type="EMBL" id="GLV53233.1"/>
    </source>
</evidence>
<feature type="region of interest" description="Disordered" evidence="1">
    <location>
        <begin position="46"/>
        <end position="100"/>
    </location>
</feature>
<accession>A0ABQ6FGY2</accession>
<keyword evidence="3" id="KW-1185">Reference proteome</keyword>
<feature type="compositionally biased region" description="Basic and acidic residues" evidence="1">
    <location>
        <begin position="46"/>
        <end position="58"/>
    </location>
</feature>
<dbReference type="Proteomes" id="UP001344906">
    <property type="component" value="Unassembled WGS sequence"/>
</dbReference>
<reference evidence="2 3" key="1">
    <citation type="submission" date="2023-02" db="EMBL/GenBank/DDBJ databases">
        <title>Dictyobacter halimunensis sp. nov., a new member of the class Ktedonobacteria from forest soil in a geothermal area.</title>
        <authorList>
            <person name="Rachmania M.K."/>
            <person name="Ningsih F."/>
            <person name="Sakai Y."/>
            <person name="Yabe S."/>
            <person name="Yokota A."/>
            <person name="Sjamsuridzal W."/>
        </authorList>
    </citation>
    <scope>NUCLEOTIDE SEQUENCE [LARGE SCALE GENOMIC DNA]</scope>
    <source>
        <strain evidence="2 3">S3.2.2.5</strain>
    </source>
</reference>
<evidence type="ECO:0000256" key="1">
    <source>
        <dbReference type="SAM" id="MobiDB-lite"/>
    </source>
</evidence>
<evidence type="ECO:0000313" key="3">
    <source>
        <dbReference type="Proteomes" id="UP001344906"/>
    </source>
</evidence>
<name>A0ABQ6FGY2_9CHLR</name>
<sequence length="148" mass="16082">MWGKELYIDSTQVNANADMDSLVTRFAYEAQEAIQAHPAALFAETHPAEKPQEAREEETFAGPAPTALPIVLSKPEREELEPNSRHNTTGSEKKAGNNATFVDSINVVPINGSVPRTRMQPPCTSRTVGFTWATTPITLSLGANVVSF</sequence>
<gene>
    <name evidence="2" type="ORF">KDH_00880</name>
</gene>
<comment type="caution">
    <text evidence="2">The sequence shown here is derived from an EMBL/GenBank/DDBJ whole genome shotgun (WGS) entry which is preliminary data.</text>
</comment>
<organism evidence="2 3">
    <name type="scientific">Dictyobacter halimunensis</name>
    <dbReference type="NCBI Taxonomy" id="3026934"/>
    <lineage>
        <taxon>Bacteria</taxon>
        <taxon>Bacillati</taxon>
        <taxon>Chloroflexota</taxon>
        <taxon>Ktedonobacteria</taxon>
        <taxon>Ktedonobacterales</taxon>
        <taxon>Dictyobacteraceae</taxon>
        <taxon>Dictyobacter</taxon>
    </lineage>
</organism>
<dbReference type="EMBL" id="BSRI01000001">
    <property type="protein sequence ID" value="GLV53233.1"/>
    <property type="molecule type" value="Genomic_DNA"/>
</dbReference>
<protein>
    <submittedName>
        <fullName evidence="2">Uncharacterized protein</fullName>
    </submittedName>
</protein>
<proteinExistence type="predicted"/>
<feature type="compositionally biased region" description="Basic and acidic residues" evidence="1">
    <location>
        <begin position="74"/>
        <end position="84"/>
    </location>
</feature>